<name>Q47H81_DECAR</name>
<evidence type="ECO:0000313" key="20">
    <source>
        <dbReference type="EMBL" id="AAZ45800.1"/>
    </source>
</evidence>
<organism evidence="20">
    <name type="scientific">Dechloromonas aromatica (strain RCB)</name>
    <dbReference type="NCBI Taxonomy" id="159087"/>
    <lineage>
        <taxon>Bacteria</taxon>
        <taxon>Pseudomonadati</taxon>
        <taxon>Pseudomonadota</taxon>
        <taxon>Betaproteobacteria</taxon>
        <taxon>Rhodocyclales</taxon>
        <taxon>Azonexaceae</taxon>
        <taxon>Dechloromonas</taxon>
    </lineage>
</organism>
<feature type="chain" id="PRO_5004233566" evidence="17">
    <location>
        <begin position="30"/>
        <end position="726"/>
    </location>
</feature>
<comment type="similarity">
    <text evidence="2 14 16">Belongs to the TonB-dependent receptor family.</text>
</comment>
<evidence type="ECO:0000259" key="18">
    <source>
        <dbReference type="Pfam" id="PF00593"/>
    </source>
</evidence>
<dbReference type="EMBL" id="CP000089">
    <property type="protein sequence ID" value="AAZ45800.1"/>
    <property type="molecule type" value="Genomic_DNA"/>
</dbReference>
<evidence type="ECO:0000256" key="3">
    <source>
        <dbReference type="ARBA" id="ARBA00022448"/>
    </source>
</evidence>
<evidence type="ECO:0000256" key="15">
    <source>
        <dbReference type="PROSITE-ProRule" id="PRU10143"/>
    </source>
</evidence>
<evidence type="ECO:0000256" key="8">
    <source>
        <dbReference type="ARBA" id="ARBA00023004"/>
    </source>
</evidence>
<evidence type="ECO:0000256" key="2">
    <source>
        <dbReference type="ARBA" id="ARBA00009810"/>
    </source>
</evidence>
<evidence type="ECO:0000256" key="13">
    <source>
        <dbReference type="ARBA" id="ARBA00023237"/>
    </source>
</evidence>
<evidence type="ECO:0000256" key="14">
    <source>
        <dbReference type="PROSITE-ProRule" id="PRU01360"/>
    </source>
</evidence>
<dbReference type="Pfam" id="PF07715">
    <property type="entry name" value="Plug"/>
    <property type="match status" value="1"/>
</dbReference>
<dbReference type="PANTHER" id="PTHR32552">
    <property type="entry name" value="FERRICHROME IRON RECEPTOR-RELATED"/>
    <property type="match status" value="1"/>
</dbReference>
<dbReference type="HOGENOM" id="CLU_008287_13_0_4"/>
<dbReference type="GO" id="GO:0006826">
    <property type="term" value="P:iron ion transport"/>
    <property type="evidence" value="ECO:0007669"/>
    <property type="project" value="UniProtKB-KW"/>
</dbReference>
<evidence type="ECO:0000256" key="12">
    <source>
        <dbReference type="ARBA" id="ARBA00023170"/>
    </source>
</evidence>
<dbReference type="InterPro" id="IPR010916">
    <property type="entry name" value="TonB_box_CS"/>
</dbReference>
<dbReference type="InterPro" id="IPR037066">
    <property type="entry name" value="Plug_dom_sf"/>
</dbReference>
<dbReference type="PROSITE" id="PS52016">
    <property type="entry name" value="TONB_DEPENDENT_REC_3"/>
    <property type="match status" value="1"/>
</dbReference>
<sequence>MTKHLPFQLARPCHLVTLLAAAFPCLAMAEPSLMLDSVVVTGSRVEHNSFDLPAAVDVVDASRIGADQARVNASEALASVPGITVQNRQNYAQDLQISSRGFGARSAFGVRGIRLVSDGIPASMPDGQGQAATFNLDRAERIEVMRGPMSAIYGNHAGGVIQMFTPDGKGAPSVEGAFSAGSYGTWKSDVSAQGEVGGVGYVIDASRFATDGYRDHSAAERDQTMAKLTFRPSQDGKLTLIANTFRQDAQDPQGLQWKEFQANPRGVAWDPGTNKNIYPALAYDTRKSIDHTQGGLTYEHRFGDQTVQVSAYAGQRSTTQYQSIPVSTQSVAYKASNVKQSGGIIDFDRDFAGLSGRWTGRFGLAGGRLTTTVGFDYEQATDDRQGYENYVGSGLVPNCISNICGVAGRLRRNEEDSVATFDQYAQAEWQGERWTFSGGLRHSHIAFKVDDRYIVAGNGDDSGRVSYDKTTPTVAALYRLTDSVNLYASAARGFEAPTFNEMFYSDAGGSFNFSLKPATSTHYETGLKAMLGNASRLDVALFEIKTQDELVVSSSSGGRTAYQNAGKTERRGLELALDSRWAEQLSSRLAYTYLDAHYAERFTASTGAVSAGSRLPGVAAQNLFGEVAWKHQSTGLHAAVEGIIRSKVYVEDSNLQKAAPGYAIANIRFGIDRKYGPLSLRGFLRFDNIFDRQYVGSVIVGDSNNRFYESAPGRAWLAGVSARYTF</sequence>
<dbReference type="GO" id="GO:0009279">
    <property type="term" value="C:cell outer membrane"/>
    <property type="evidence" value="ECO:0007669"/>
    <property type="project" value="UniProtKB-SubCell"/>
</dbReference>
<evidence type="ECO:0000256" key="17">
    <source>
        <dbReference type="SAM" id="SignalP"/>
    </source>
</evidence>
<keyword evidence="5" id="KW-0410">Iron transport</keyword>
<dbReference type="Pfam" id="PF00593">
    <property type="entry name" value="TonB_dep_Rec_b-barrel"/>
    <property type="match status" value="1"/>
</dbReference>
<accession>Q47H81</accession>
<protein>
    <submittedName>
        <fullName evidence="20">TonB-dependent receptor:TonB box, N-terminal</fullName>
    </submittedName>
</protein>
<evidence type="ECO:0000256" key="1">
    <source>
        <dbReference type="ARBA" id="ARBA00004571"/>
    </source>
</evidence>
<keyword evidence="7 17" id="KW-0732">Signal</keyword>
<dbReference type="eggNOG" id="COG4772">
    <property type="taxonomic scope" value="Bacteria"/>
</dbReference>
<feature type="short sequence motif" description="TonB box" evidence="15">
    <location>
        <begin position="37"/>
        <end position="43"/>
    </location>
</feature>
<keyword evidence="11 14" id="KW-0472">Membrane</keyword>
<feature type="domain" description="TonB-dependent receptor-like beta-barrel" evidence="18">
    <location>
        <begin position="232"/>
        <end position="671"/>
    </location>
</feature>
<dbReference type="InterPro" id="IPR039426">
    <property type="entry name" value="TonB-dep_rcpt-like"/>
</dbReference>
<evidence type="ECO:0000256" key="11">
    <source>
        <dbReference type="ARBA" id="ARBA00023136"/>
    </source>
</evidence>
<evidence type="ECO:0000256" key="4">
    <source>
        <dbReference type="ARBA" id="ARBA00022452"/>
    </source>
</evidence>
<dbReference type="InterPro" id="IPR012910">
    <property type="entry name" value="Plug_dom"/>
</dbReference>
<reference evidence="20" key="1">
    <citation type="submission" date="2005-08" db="EMBL/GenBank/DDBJ databases">
        <title>Complete sequence of Dechloromonas aromatica RCB.</title>
        <authorList>
            <person name="Salinero K.K."/>
            <person name="Copeland A."/>
            <person name="Lucas S."/>
            <person name="Lapidus A."/>
            <person name="Barry K."/>
            <person name="Detter J.C."/>
            <person name="Glavina T."/>
            <person name="Hammon N."/>
            <person name="Israni S."/>
            <person name="Pitluck S."/>
            <person name="Di Bartolo G."/>
            <person name="Trong S."/>
            <person name="Schmutz J."/>
            <person name="Larimer F."/>
            <person name="Land M."/>
            <person name="Ivanova N."/>
            <person name="Richardson P."/>
        </authorList>
    </citation>
    <scope>NUCLEOTIDE SEQUENCE</scope>
    <source>
        <strain evidence="20">RCB</strain>
    </source>
</reference>
<keyword evidence="6 14" id="KW-0812">Transmembrane</keyword>
<keyword evidence="13 14" id="KW-0998">Cell outer membrane</keyword>
<dbReference type="CDD" id="cd01347">
    <property type="entry name" value="ligand_gated_channel"/>
    <property type="match status" value="1"/>
</dbReference>
<dbReference type="SUPFAM" id="SSF56935">
    <property type="entry name" value="Porins"/>
    <property type="match status" value="1"/>
</dbReference>
<comment type="subcellular location">
    <subcellularLocation>
        <location evidence="1 14">Cell outer membrane</location>
        <topology evidence="1 14">Multi-pass membrane protein</topology>
    </subcellularLocation>
</comment>
<evidence type="ECO:0000256" key="7">
    <source>
        <dbReference type="ARBA" id="ARBA00022729"/>
    </source>
</evidence>
<evidence type="ECO:0000256" key="5">
    <source>
        <dbReference type="ARBA" id="ARBA00022496"/>
    </source>
</evidence>
<evidence type="ECO:0000256" key="10">
    <source>
        <dbReference type="ARBA" id="ARBA00023077"/>
    </source>
</evidence>
<feature type="domain" description="TonB-dependent receptor plug" evidence="19">
    <location>
        <begin position="51"/>
        <end position="160"/>
    </location>
</feature>
<dbReference type="InterPro" id="IPR036942">
    <property type="entry name" value="Beta-barrel_TonB_sf"/>
</dbReference>
<dbReference type="Gene3D" id="2.170.130.10">
    <property type="entry name" value="TonB-dependent receptor, plug domain"/>
    <property type="match status" value="1"/>
</dbReference>
<keyword evidence="10 15" id="KW-0798">TonB box</keyword>
<keyword evidence="3 14" id="KW-0813">Transport</keyword>
<evidence type="ECO:0000256" key="16">
    <source>
        <dbReference type="RuleBase" id="RU003357"/>
    </source>
</evidence>
<dbReference type="PANTHER" id="PTHR32552:SF81">
    <property type="entry name" value="TONB-DEPENDENT OUTER MEMBRANE RECEPTOR"/>
    <property type="match status" value="1"/>
</dbReference>
<feature type="signal peptide" evidence="17">
    <location>
        <begin position="1"/>
        <end position="29"/>
    </location>
</feature>
<dbReference type="AlphaFoldDB" id="Q47H81"/>
<gene>
    <name evidence="20" type="ordered locus">Daro_1044</name>
</gene>
<keyword evidence="8" id="KW-0408">Iron</keyword>
<dbReference type="Gene3D" id="2.40.170.20">
    <property type="entry name" value="TonB-dependent receptor, beta-barrel domain"/>
    <property type="match status" value="1"/>
</dbReference>
<evidence type="ECO:0000256" key="6">
    <source>
        <dbReference type="ARBA" id="ARBA00022692"/>
    </source>
</evidence>
<proteinExistence type="inferred from homology"/>
<evidence type="ECO:0000259" key="19">
    <source>
        <dbReference type="Pfam" id="PF07715"/>
    </source>
</evidence>
<keyword evidence="12 20" id="KW-0675">Receptor</keyword>
<dbReference type="PROSITE" id="PS00430">
    <property type="entry name" value="TONB_DEPENDENT_REC_1"/>
    <property type="match status" value="1"/>
</dbReference>
<evidence type="ECO:0000256" key="9">
    <source>
        <dbReference type="ARBA" id="ARBA00023065"/>
    </source>
</evidence>
<keyword evidence="4 14" id="KW-1134">Transmembrane beta strand</keyword>
<dbReference type="STRING" id="159087.Daro_1044"/>
<dbReference type="KEGG" id="dar:Daro_1044"/>
<dbReference type="InterPro" id="IPR000531">
    <property type="entry name" value="Beta-barrel_TonB"/>
</dbReference>
<keyword evidence="9" id="KW-0406">Ion transport</keyword>
<dbReference type="OrthoDB" id="9760620at2"/>